<feature type="domain" description="Sulfatase N-terminal" evidence="2">
    <location>
        <begin position="4"/>
        <end position="372"/>
    </location>
</feature>
<dbReference type="InterPro" id="IPR017850">
    <property type="entry name" value="Alkaline_phosphatase_core_sf"/>
</dbReference>
<comment type="similarity">
    <text evidence="1">Belongs to the sulfatase family.</text>
</comment>
<dbReference type="PANTHER" id="PTHR42693">
    <property type="entry name" value="ARYLSULFATASE FAMILY MEMBER"/>
    <property type="match status" value="1"/>
</dbReference>
<dbReference type="SUPFAM" id="SSF53649">
    <property type="entry name" value="Alkaline phosphatase-like"/>
    <property type="match status" value="1"/>
</dbReference>
<dbReference type="EC" id="3.1.6.1" evidence="3"/>
<name>A0A1U9Z9Z4_9HYPH</name>
<evidence type="ECO:0000259" key="2">
    <source>
        <dbReference type="Pfam" id="PF00884"/>
    </source>
</evidence>
<keyword evidence="3" id="KW-0614">Plasmid</keyword>
<accession>A0A1U9Z9Z4</accession>
<dbReference type="AlphaFoldDB" id="A0A1U9Z9Z4"/>
<evidence type="ECO:0000313" key="4">
    <source>
        <dbReference type="Proteomes" id="UP000191135"/>
    </source>
</evidence>
<dbReference type="InterPro" id="IPR050738">
    <property type="entry name" value="Sulfatase"/>
</dbReference>
<dbReference type="eggNOG" id="COG3119">
    <property type="taxonomic scope" value="Bacteria"/>
</dbReference>
<dbReference type="Pfam" id="PF00884">
    <property type="entry name" value="Sulfatase"/>
    <property type="match status" value="1"/>
</dbReference>
<dbReference type="PANTHER" id="PTHR42693:SF33">
    <property type="entry name" value="ARYLSULFATASE"/>
    <property type="match status" value="1"/>
</dbReference>
<gene>
    <name evidence="3" type="ORF">Mame_05195</name>
</gene>
<protein>
    <submittedName>
        <fullName evidence="3">Arylsulfatase</fullName>
        <ecNumber evidence="3">3.1.6.1</ecNumber>
    </submittedName>
</protein>
<reference evidence="3 4" key="1">
    <citation type="submission" date="2017-03" db="EMBL/GenBank/DDBJ databases">
        <title>Foreign affairs: Plasmid Transfer between Roseobacters and Rhizobia.</title>
        <authorList>
            <person name="Bartling P."/>
            <person name="Bunk B."/>
            <person name="Overmann J."/>
            <person name="Brinkmann H."/>
            <person name="Petersen J."/>
        </authorList>
    </citation>
    <scope>NUCLEOTIDE SEQUENCE [LARGE SCALE GENOMIC DNA]</scope>
    <source>
        <strain evidence="3 4">MACL11</strain>
        <plasmid evidence="4">Plasmid pmm170</plasmid>
    </source>
</reference>
<proteinExistence type="inferred from homology"/>
<dbReference type="Proteomes" id="UP000191135">
    <property type="component" value="Plasmid pMM170"/>
</dbReference>
<dbReference type="EMBL" id="CP020333">
    <property type="protein sequence ID" value="AQZ54486.1"/>
    <property type="molecule type" value="Genomic_DNA"/>
</dbReference>
<dbReference type="RefSeq" id="WP_018067092.1">
    <property type="nucleotide sequence ID" value="NZ_AQWH01000033.1"/>
</dbReference>
<geneLocation type="plasmid" evidence="4">
    <name>pmm170</name>
</geneLocation>
<keyword evidence="3" id="KW-0378">Hydrolase</keyword>
<sequence length="525" mass="58036">MTRPNILFVFPDQWRGDWLGALSPELPLRTPTIDRLIAGGTAFRRAWTPSPLCVPARSCLATARSYGRAPAPDNTCANPIDADTFYRRLSEAGYEVASFGKTDLFKPDRSWGKDGRHRVNGVDKLAAIGIPAGKDIAGKHDSAEAAEDGCSDPYTDLLARAGVIDSYVKDLAERSEDSPLPVSDWEAGAIVEPETCYANTAPSPLPPELYADNVVGQDALDYLGTVNADAPWFLMVNFPGPHEPMDVTGDMIENWRDVTFPQPYGRRAEDRELQNEIRRRYAAMLENIDVWFGRMIAELSRRDMLENTVIVFASDHGEMLGDRNLWKKQVPFEPSLNVPLVWNGPDIAARGIEDAPASLIDIPVTLLSLAGAAPLSRADGLDLSCYLKGREAYPRRFTHAGLGAWRAVTDGRWKLVLGYRNDQPLSRMQFGSFQADITAGARLYDLNVDLLETTNLWDINCEERNRLMRELRKLFGDTQAPSGFKLLSEERTPSGLIMCRLENTGNGSAGTYVRGQTNLVGAAQD</sequence>
<dbReference type="OrthoDB" id="9795675at2"/>
<dbReference type="KEGG" id="mmed:Mame_05195"/>
<evidence type="ECO:0000256" key="1">
    <source>
        <dbReference type="ARBA" id="ARBA00008779"/>
    </source>
</evidence>
<organism evidence="3 4">
    <name type="scientific">Martelella mediterranea DSM 17316</name>
    <dbReference type="NCBI Taxonomy" id="1122214"/>
    <lineage>
        <taxon>Bacteria</taxon>
        <taxon>Pseudomonadati</taxon>
        <taxon>Pseudomonadota</taxon>
        <taxon>Alphaproteobacteria</taxon>
        <taxon>Hyphomicrobiales</taxon>
        <taxon>Aurantimonadaceae</taxon>
        <taxon>Martelella</taxon>
    </lineage>
</organism>
<keyword evidence="4" id="KW-1185">Reference proteome</keyword>
<evidence type="ECO:0000313" key="3">
    <source>
        <dbReference type="EMBL" id="AQZ54486.1"/>
    </source>
</evidence>
<dbReference type="InterPro" id="IPR000917">
    <property type="entry name" value="Sulfatase_N"/>
</dbReference>
<dbReference type="Gene3D" id="3.40.720.10">
    <property type="entry name" value="Alkaline Phosphatase, subunit A"/>
    <property type="match status" value="1"/>
</dbReference>
<dbReference type="GO" id="GO:0004065">
    <property type="term" value="F:arylsulfatase activity"/>
    <property type="evidence" value="ECO:0007669"/>
    <property type="project" value="UniProtKB-EC"/>
</dbReference>